<feature type="binding site" evidence="7 8">
    <location>
        <position position="128"/>
    </location>
    <ligand>
        <name>substrate</name>
    </ligand>
</feature>
<dbReference type="InterPro" id="IPR012349">
    <property type="entry name" value="Split_barrel_FMN-bd"/>
</dbReference>
<keyword evidence="4 7" id="KW-0288">FMN</keyword>
<dbReference type="Gene3D" id="2.30.110.10">
    <property type="entry name" value="Electron Transport, Fmn-binding Protein, Chain A"/>
    <property type="match status" value="1"/>
</dbReference>
<dbReference type="PANTHER" id="PTHR10851">
    <property type="entry name" value="PYRIDOXINE-5-PHOSPHATE OXIDASE"/>
    <property type="match status" value="1"/>
</dbReference>
<dbReference type="PROSITE" id="PS01064">
    <property type="entry name" value="PYRIDOX_OXIDASE"/>
    <property type="match status" value="1"/>
</dbReference>
<dbReference type="EC" id="1.4.3.5" evidence="7"/>
<feature type="binding site" evidence="7 9">
    <location>
        <begin position="77"/>
        <end position="78"/>
    </location>
    <ligand>
        <name>FMN</name>
        <dbReference type="ChEBI" id="CHEBI:58210"/>
    </ligand>
</feature>
<organism evidence="12 13">
    <name type="scientific">Fluviicoccus keumensis</name>
    <dbReference type="NCBI Taxonomy" id="1435465"/>
    <lineage>
        <taxon>Bacteria</taxon>
        <taxon>Pseudomonadati</taxon>
        <taxon>Pseudomonadota</taxon>
        <taxon>Gammaproteobacteria</taxon>
        <taxon>Moraxellales</taxon>
        <taxon>Moraxellaceae</taxon>
        <taxon>Fluviicoccus</taxon>
    </lineage>
</organism>
<dbReference type="InterPro" id="IPR019740">
    <property type="entry name" value="Pyridox_Oxase_CS"/>
</dbReference>
<dbReference type="EMBL" id="SHKX01000010">
    <property type="protein sequence ID" value="RZU47650.1"/>
    <property type="molecule type" value="Genomic_DNA"/>
</dbReference>
<dbReference type="NCBIfam" id="NF004231">
    <property type="entry name" value="PRK05679.1"/>
    <property type="match status" value="1"/>
</dbReference>
<dbReference type="AlphaFoldDB" id="A0A4Q7ZAQ8"/>
<comment type="pathway">
    <text evidence="7">Cofactor metabolism; pyridoxal 5'-phosphate salvage; pyridoxal 5'-phosphate from pyridoxamine 5'-phosphate: step 1/1.</text>
</comment>
<evidence type="ECO:0000256" key="2">
    <source>
        <dbReference type="ARBA" id="ARBA00011738"/>
    </source>
</evidence>
<accession>A0A4Q7ZAQ8</accession>
<feature type="binding site" evidence="8">
    <location>
        <begin position="9"/>
        <end position="12"/>
    </location>
    <ligand>
        <name>substrate</name>
    </ligand>
</feature>
<dbReference type="InterPro" id="IPR011576">
    <property type="entry name" value="Pyridox_Oxase_N"/>
</dbReference>
<sequence>MKSNIAHLRQDYMKERLDEQDLQANPFDQFHRWFEEARLAEIPEPNAMILATADAHGMPCARTLLLKEYDDLGFVFFTNYESRKGLELAANPQACMLFMWLELQRQVRIEGKVEKVSAEESDAYFQQRPLGSRYGAHASPQSRVIAGREVLEETLKSVQAQFGDTPPRPAHWGGYRVLPQKVEFWQGRPSRLHDRLVYVREGDSWKVERLAP</sequence>
<comment type="function">
    <text evidence="7">Catalyzes the oxidation of either pyridoxine 5'-phosphate (PNP) or pyridoxamine 5'-phosphate (PMP) into pyridoxal 5'-phosphate (PLP).</text>
</comment>
<dbReference type="FunFam" id="2.30.110.10:FF:000020">
    <property type="entry name" value="PNPO isoform 11"/>
    <property type="match status" value="1"/>
</dbReference>
<dbReference type="InterPro" id="IPR000659">
    <property type="entry name" value="Pyridox_Oxase"/>
</dbReference>
<dbReference type="GO" id="GO:0010181">
    <property type="term" value="F:FMN binding"/>
    <property type="evidence" value="ECO:0007669"/>
    <property type="project" value="UniProtKB-UniRule"/>
</dbReference>
<protein>
    <recommendedName>
        <fullName evidence="7">Pyridoxine/pyridoxamine 5'-phosphate oxidase</fullName>
        <ecNumber evidence="7">1.4.3.5</ecNumber>
    </recommendedName>
    <alternativeName>
        <fullName evidence="7">PNP/PMP oxidase</fullName>
        <shortName evidence="7">PNPOx</shortName>
    </alternativeName>
    <alternativeName>
        <fullName evidence="7">Pyridoxal 5'-phosphate synthase</fullName>
    </alternativeName>
</protein>
<comment type="pathway">
    <text evidence="7">Cofactor metabolism; pyridoxal 5'-phosphate salvage; pyridoxal 5'-phosphate from pyridoxine 5'-phosphate: step 1/1.</text>
</comment>
<keyword evidence="6 7" id="KW-0664">Pyridoxine biosynthesis</keyword>
<feature type="binding site" evidence="7 9">
    <location>
        <position position="84"/>
    </location>
    <ligand>
        <name>FMN</name>
        <dbReference type="ChEBI" id="CHEBI:58210"/>
    </ligand>
</feature>
<comment type="cofactor">
    <cofactor evidence="7 9">
        <name>FMN</name>
        <dbReference type="ChEBI" id="CHEBI:58210"/>
    </cofactor>
    <text evidence="7 9">Binds 1 FMN per subunit.</text>
</comment>
<comment type="catalytic activity">
    <reaction evidence="7">
        <text>pyridoxamine 5'-phosphate + O2 + H2O = pyridoxal 5'-phosphate + H2O2 + NH4(+)</text>
        <dbReference type="Rhea" id="RHEA:15817"/>
        <dbReference type="ChEBI" id="CHEBI:15377"/>
        <dbReference type="ChEBI" id="CHEBI:15379"/>
        <dbReference type="ChEBI" id="CHEBI:16240"/>
        <dbReference type="ChEBI" id="CHEBI:28938"/>
        <dbReference type="ChEBI" id="CHEBI:58451"/>
        <dbReference type="ChEBI" id="CHEBI:597326"/>
        <dbReference type="EC" id="1.4.3.5"/>
    </reaction>
</comment>
<dbReference type="PIRSF" id="PIRSF000190">
    <property type="entry name" value="Pyd_amn-ph_oxd"/>
    <property type="match status" value="1"/>
</dbReference>
<feature type="binding site" evidence="7 9">
    <location>
        <begin position="62"/>
        <end position="67"/>
    </location>
    <ligand>
        <name>FMN</name>
        <dbReference type="ChEBI" id="CHEBI:58210"/>
    </ligand>
</feature>
<keyword evidence="5 7" id="KW-0560">Oxidoreductase</keyword>
<feature type="domain" description="Pyridoxamine 5'-phosphate oxidase N-terminal" evidence="10">
    <location>
        <begin position="35"/>
        <end position="160"/>
    </location>
</feature>
<keyword evidence="13" id="KW-1185">Reference proteome</keyword>
<dbReference type="OrthoDB" id="9780392at2"/>
<dbReference type="Proteomes" id="UP000292423">
    <property type="component" value="Unassembled WGS sequence"/>
</dbReference>
<feature type="binding site" evidence="7 9">
    <location>
        <begin position="141"/>
        <end position="142"/>
    </location>
    <ligand>
        <name>FMN</name>
        <dbReference type="ChEBI" id="CHEBI:58210"/>
    </ligand>
</feature>
<comment type="catalytic activity">
    <reaction evidence="7">
        <text>pyridoxine 5'-phosphate + O2 = pyridoxal 5'-phosphate + H2O2</text>
        <dbReference type="Rhea" id="RHEA:15149"/>
        <dbReference type="ChEBI" id="CHEBI:15379"/>
        <dbReference type="ChEBI" id="CHEBI:16240"/>
        <dbReference type="ChEBI" id="CHEBI:58589"/>
        <dbReference type="ChEBI" id="CHEBI:597326"/>
        <dbReference type="EC" id="1.4.3.5"/>
    </reaction>
</comment>
<dbReference type="GO" id="GO:0008615">
    <property type="term" value="P:pyridoxine biosynthetic process"/>
    <property type="evidence" value="ECO:0007669"/>
    <property type="project" value="UniProtKB-UniRule"/>
</dbReference>
<dbReference type="Pfam" id="PF10590">
    <property type="entry name" value="PNP_phzG_C"/>
    <property type="match status" value="1"/>
</dbReference>
<feature type="binding site" evidence="7 9">
    <location>
        <position position="185"/>
    </location>
    <ligand>
        <name>FMN</name>
        <dbReference type="ChEBI" id="CHEBI:58210"/>
    </ligand>
</feature>
<feature type="binding site" evidence="7 9">
    <location>
        <position position="83"/>
    </location>
    <ligand>
        <name>FMN</name>
        <dbReference type="ChEBI" id="CHEBI:58210"/>
    </ligand>
</feature>
<evidence type="ECO:0000259" key="11">
    <source>
        <dbReference type="Pfam" id="PF10590"/>
    </source>
</evidence>
<evidence type="ECO:0000256" key="3">
    <source>
        <dbReference type="ARBA" id="ARBA00022630"/>
    </source>
</evidence>
<comment type="caution">
    <text evidence="12">The sequence shown here is derived from an EMBL/GenBank/DDBJ whole genome shotgun (WGS) entry which is preliminary data.</text>
</comment>
<evidence type="ECO:0000256" key="6">
    <source>
        <dbReference type="ARBA" id="ARBA00023096"/>
    </source>
</evidence>
<proteinExistence type="inferred from homology"/>
<evidence type="ECO:0000256" key="7">
    <source>
        <dbReference type="HAMAP-Rule" id="MF_01629"/>
    </source>
</evidence>
<feature type="binding site" evidence="7 8">
    <location>
        <position position="67"/>
    </location>
    <ligand>
        <name>substrate</name>
    </ligand>
</feature>
<comment type="subunit">
    <text evidence="2 7">Homodimer.</text>
</comment>
<feature type="binding site" evidence="7 8">
    <location>
        <position position="124"/>
    </location>
    <ligand>
        <name>substrate</name>
    </ligand>
</feature>
<reference evidence="12 13" key="1">
    <citation type="submission" date="2019-02" db="EMBL/GenBank/DDBJ databases">
        <title>Genomic Encyclopedia of Type Strains, Phase IV (KMG-IV): sequencing the most valuable type-strain genomes for metagenomic binning, comparative biology and taxonomic classification.</title>
        <authorList>
            <person name="Goeker M."/>
        </authorList>
    </citation>
    <scope>NUCLEOTIDE SEQUENCE [LARGE SCALE GENOMIC DNA]</scope>
    <source>
        <strain evidence="12 13">DSM 105135</strain>
    </source>
</reference>
<feature type="binding site" evidence="7 8">
    <location>
        <begin position="191"/>
        <end position="193"/>
    </location>
    <ligand>
        <name>substrate</name>
    </ligand>
</feature>
<dbReference type="PANTHER" id="PTHR10851:SF0">
    <property type="entry name" value="PYRIDOXINE-5'-PHOSPHATE OXIDASE"/>
    <property type="match status" value="1"/>
</dbReference>
<feature type="binding site" evidence="7 9">
    <location>
        <position position="106"/>
    </location>
    <ligand>
        <name>FMN</name>
        <dbReference type="ChEBI" id="CHEBI:58210"/>
    </ligand>
</feature>
<feature type="binding site" evidence="7 9">
    <location>
        <position position="195"/>
    </location>
    <ligand>
        <name>FMN</name>
        <dbReference type="ChEBI" id="CHEBI:58210"/>
    </ligand>
</feature>
<evidence type="ECO:0000313" key="12">
    <source>
        <dbReference type="EMBL" id="RZU47650.1"/>
    </source>
</evidence>
<evidence type="ECO:0000313" key="13">
    <source>
        <dbReference type="Proteomes" id="UP000292423"/>
    </source>
</evidence>
<dbReference type="SUPFAM" id="SSF50475">
    <property type="entry name" value="FMN-binding split barrel"/>
    <property type="match status" value="1"/>
</dbReference>
<gene>
    <name evidence="7" type="primary">pdxH</name>
    <name evidence="12" type="ORF">EV700_0617</name>
</gene>
<evidence type="ECO:0000259" key="10">
    <source>
        <dbReference type="Pfam" id="PF01243"/>
    </source>
</evidence>
<evidence type="ECO:0000256" key="1">
    <source>
        <dbReference type="ARBA" id="ARBA00007301"/>
    </source>
</evidence>
<feature type="domain" description="Pyridoxine 5'-phosphate oxidase dimerisation C-terminal" evidence="11">
    <location>
        <begin position="172"/>
        <end position="212"/>
    </location>
</feature>
<evidence type="ECO:0000256" key="8">
    <source>
        <dbReference type="PIRSR" id="PIRSR000190-1"/>
    </source>
</evidence>
<feature type="binding site" evidence="7 8">
    <location>
        <position position="132"/>
    </location>
    <ligand>
        <name>substrate</name>
    </ligand>
</feature>
<dbReference type="NCBIfam" id="TIGR00558">
    <property type="entry name" value="pdxH"/>
    <property type="match status" value="1"/>
</dbReference>
<comment type="similarity">
    <text evidence="1 7">Belongs to the pyridoxamine 5'-phosphate oxidase family.</text>
</comment>
<evidence type="ECO:0000256" key="5">
    <source>
        <dbReference type="ARBA" id="ARBA00023002"/>
    </source>
</evidence>
<dbReference type="GO" id="GO:0004733">
    <property type="term" value="F:pyridoxamine phosphate oxidase activity"/>
    <property type="evidence" value="ECO:0007669"/>
    <property type="project" value="UniProtKB-UniRule"/>
</dbReference>
<keyword evidence="3 7" id="KW-0285">Flavoprotein</keyword>
<evidence type="ECO:0000256" key="4">
    <source>
        <dbReference type="ARBA" id="ARBA00022643"/>
    </source>
</evidence>
<evidence type="ECO:0000256" key="9">
    <source>
        <dbReference type="PIRSR" id="PIRSR000190-2"/>
    </source>
</evidence>
<dbReference type="HAMAP" id="MF_01629">
    <property type="entry name" value="PdxH"/>
    <property type="match status" value="1"/>
</dbReference>
<dbReference type="UniPathway" id="UPA01068">
    <property type="reaction ID" value="UER00304"/>
</dbReference>
<dbReference type="Pfam" id="PF01243">
    <property type="entry name" value="PNPOx_N"/>
    <property type="match status" value="1"/>
</dbReference>
<name>A0A4Q7ZAQ8_9GAMM</name>
<dbReference type="InterPro" id="IPR019576">
    <property type="entry name" value="Pyridoxamine_oxidase_dimer_C"/>
</dbReference>
<dbReference type="RefSeq" id="WP_130410874.1">
    <property type="nucleotide sequence ID" value="NZ_SHKX01000010.1"/>
</dbReference>